<dbReference type="PANTHER" id="PTHR40448:SF1">
    <property type="entry name" value="TWO-COMPONENT SENSOR HISTIDINE KINASE"/>
    <property type="match status" value="1"/>
</dbReference>
<keyword evidence="2" id="KW-0812">Transmembrane</keyword>
<feature type="transmembrane region" description="Helical" evidence="2">
    <location>
        <begin position="160"/>
        <end position="183"/>
    </location>
</feature>
<dbReference type="CDD" id="cd16935">
    <property type="entry name" value="HATPase_AgrC-ComD-like"/>
    <property type="match status" value="1"/>
</dbReference>
<feature type="transmembrane region" description="Helical" evidence="2">
    <location>
        <begin position="41"/>
        <end position="74"/>
    </location>
</feature>
<dbReference type="InterPro" id="IPR032834">
    <property type="entry name" value="NatK-like_C"/>
</dbReference>
<dbReference type="PANTHER" id="PTHR40448">
    <property type="entry name" value="TWO-COMPONENT SENSOR HISTIDINE KINASE"/>
    <property type="match status" value="1"/>
</dbReference>
<keyword evidence="1" id="KW-0175">Coiled coil</keyword>
<dbReference type="Gene3D" id="3.30.565.10">
    <property type="entry name" value="Histidine kinase-like ATPase, C-terminal domain"/>
    <property type="match status" value="1"/>
</dbReference>
<keyword evidence="4" id="KW-0067">ATP-binding</keyword>
<feature type="coiled-coil region" evidence="1">
    <location>
        <begin position="222"/>
        <end position="249"/>
    </location>
</feature>
<feature type="transmembrane region" description="Helical" evidence="2">
    <location>
        <begin position="86"/>
        <end position="107"/>
    </location>
</feature>
<keyword evidence="5" id="KW-1185">Reference proteome</keyword>
<organism evidence="4 5">
    <name type="scientific">Schaedlerella arabinosiphila</name>
    <dbReference type="NCBI Taxonomy" id="2044587"/>
    <lineage>
        <taxon>Bacteria</taxon>
        <taxon>Bacillati</taxon>
        <taxon>Bacillota</taxon>
        <taxon>Clostridia</taxon>
        <taxon>Lachnospirales</taxon>
        <taxon>Lachnospiraceae</taxon>
        <taxon>Schaedlerella</taxon>
    </lineage>
</organism>
<dbReference type="GO" id="GO:0005524">
    <property type="term" value="F:ATP binding"/>
    <property type="evidence" value="ECO:0007669"/>
    <property type="project" value="UniProtKB-KW"/>
</dbReference>
<reference evidence="4" key="1">
    <citation type="submission" date="2018-10" db="EMBL/GenBank/DDBJ databases">
        <title>Schaedlerella arabinophila gen. nov. sp. nov., isolated from the mouse intestinal tract and comparative analysis with the genome of the closely related altered Schaedler flora strain ASF502.</title>
        <authorList>
            <person name="Miyake S."/>
            <person name="Soh M."/>
            <person name="Seedorf H."/>
        </authorList>
    </citation>
    <scope>NUCLEOTIDE SEQUENCE [LARGE SCALE GENOMIC DNA]</scope>
    <source>
        <strain evidence="4">DSM 106076</strain>
    </source>
</reference>
<dbReference type="GO" id="GO:0042802">
    <property type="term" value="F:identical protein binding"/>
    <property type="evidence" value="ECO:0007669"/>
    <property type="project" value="TreeGrafter"/>
</dbReference>
<dbReference type="AlphaFoldDB" id="A0A3R8KYL1"/>
<accession>A0A3R8KYL1</accession>
<feature type="transmembrane region" description="Helical" evidence="2">
    <location>
        <begin position="189"/>
        <end position="212"/>
    </location>
</feature>
<protein>
    <submittedName>
        <fullName evidence="4">ATP-binding protein</fullName>
    </submittedName>
</protein>
<dbReference type="EMBL" id="RHJS01000002">
    <property type="protein sequence ID" value="RRK32557.1"/>
    <property type="molecule type" value="Genomic_DNA"/>
</dbReference>
<feature type="domain" description="Sensor histidine kinase NatK-like C-terminal" evidence="3">
    <location>
        <begin position="329"/>
        <end position="429"/>
    </location>
</feature>
<comment type="caution">
    <text evidence="4">The sequence shown here is derived from an EMBL/GenBank/DDBJ whole genome shotgun (WGS) entry which is preliminary data.</text>
</comment>
<evidence type="ECO:0000256" key="2">
    <source>
        <dbReference type="SAM" id="Phobius"/>
    </source>
</evidence>
<evidence type="ECO:0000313" key="5">
    <source>
        <dbReference type="Proteomes" id="UP000274920"/>
    </source>
</evidence>
<evidence type="ECO:0000259" key="3">
    <source>
        <dbReference type="Pfam" id="PF14501"/>
    </source>
</evidence>
<name>A0A3R8KYL1_9FIRM</name>
<gene>
    <name evidence="4" type="ORF">EBB54_15235</name>
</gene>
<feature type="transmembrane region" description="Helical" evidence="2">
    <location>
        <begin position="127"/>
        <end position="148"/>
    </location>
</feature>
<keyword evidence="2" id="KW-0472">Membrane</keyword>
<dbReference type="SUPFAM" id="SSF55874">
    <property type="entry name" value="ATPase domain of HSP90 chaperone/DNA topoisomerase II/histidine kinase"/>
    <property type="match status" value="1"/>
</dbReference>
<evidence type="ECO:0000313" key="4">
    <source>
        <dbReference type="EMBL" id="RRK32557.1"/>
    </source>
</evidence>
<dbReference type="InterPro" id="IPR036890">
    <property type="entry name" value="HATPase_C_sf"/>
</dbReference>
<keyword evidence="2" id="KW-1133">Transmembrane helix</keyword>
<sequence length="431" mass="49276">MTETLFYVCLDTLATSEEIFMLYLCTAAFCRRCEKKALEVLPYIVMVILTCVLTWIVPLGTLKVILTAAVFFILQRLILKEAWYKLIGLYSLYLILLVLNDVISLILTATAFGHTSRIYGDIVVNIWPYYLIKLGMLFGIIFCLYKIFQDYAYEMQSKDAAVLFLYSIFTYAVTYISIGRGFFSGNVNWFDSTIATCCALFGCLLLLMFLYLKNSSYLKHQRETAQQKVRELEAIHAYYEQKLKDEERVRAIYHDFKNHLLILQGEKKGSEPLQEMTEYLQKQISDFENYQRTGNPFLDTIISDKAKKANEQGIDFSAVIQFESGSFLAPLDISTIFGNAIDNALEASMTLPQDQRLITIKAGRIHDMLVIVFKNHVLPEKNQGTDTGKKDLFLHGFGLKNIRQAVEAYDGQMTVSQDQSAFILKIVIPIP</sequence>
<evidence type="ECO:0000256" key="1">
    <source>
        <dbReference type="SAM" id="Coils"/>
    </source>
</evidence>
<proteinExistence type="predicted"/>
<dbReference type="Proteomes" id="UP000274920">
    <property type="component" value="Unassembled WGS sequence"/>
</dbReference>
<dbReference type="Pfam" id="PF14501">
    <property type="entry name" value="HATPase_c_5"/>
    <property type="match status" value="1"/>
</dbReference>
<keyword evidence="4" id="KW-0547">Nucleotide-binding</keyword>